<dbReference type="RefSeq" id="WP_310002865.1">
    <property type="nucleotide sequence ID" value="NZ_JAVDTX010000001.1"/>
</dbReference>
<name>A0ABU1RXF4_9FLAO</name>
<proteinExistence type="predicted"/>
<dbReference type="Proteomes" id="UP001261871">
    <property type="component" value="Unassembled WGS sequence"/>
</dbReference>
<gene>
    <name evidence="1" type="ORF">J2W95_000128</name>
</gene>
<organism evidence="1 2">
    <name type="scientific">Flavobacterium granuli</name>
    <dbReference type="NCBI Taxonomy" id="280093"/>
    <lineage>
        <taxon>Bacteria</taxon>
        <taxon>Pseudomonadati</taxon>
        <taxon>Bacteroidota</taxon>
        <taxon>Flavobacteriia</taxon>
        <taxon>Flavobacteriales</taxon>
        <taxon>Flavobacteriaceae</taxon>
        <taxon>Flavobacterium</taxon>
    </lineage>
</organism>
<evidence type="ECO:0000313" key="2">
    <source>
        <dbReference type="Proteomes" id="UP001261871"/>
    </source>
</evidence>
<accession>A0ABU1RXF4</accession>
<evidence type="ECO:0000313" key="1">
    <source>
        <dbReference type="EMBL" id="MDR6843448.1"/>
    </source>
</evidence>
<reference evidence="1 2" key="1">
    <citation type="submission" date="2023-07" db="EMBL/GenBank/DDBJ databases">
        <title>Sorghum-associated microbial communities from plants grown in Nebraska, USA.</title>
        <authorList>
            <person name="Schachtman D."/>
        </authorList>
    </citation>
    <scope>NUCLEOTIDE SEQUENCE [LARGE SCALE GENOMIC DNA]</scope>
    <source>
        <strain evidence="1 2">BE124</strain>
    </source>
</reference>
<dbReference type="EMBL" id="JAVDTX010000001">
    <property type="protein sequence ID" value="MDR6843448.1"/>
    <property type="molecule type" value="Genomic_DNA"/>
</dbReference>
<keyword evidence="2" id="KW-1185">Reference proteome</keyword>
<sequence length="131" mass="14693">MVNKKTVLVIGIDPSLIDFTTPEFAAMPGLTAEKVEMGIKNSVTQLNEIGYDAYLCWTDFGETAIDVIKNQLEEKHFDCVLIGAGIRKPESNFIFFEKAINAIIEFSPKSRICFNTNPMDTVTAVQRWVNN</sequence>
<comment type="caution">
    <text evidence="1">The sequence shown here is derived from an EMBL/GenBank/DDBJ whole genome shotgun (WGS) entry which is preliminary data.</text>
</comment>
<protein>
    <submittedName>
        <fullName evidence="1">Uncharacterized protein</fullName>
    </submittedName>
</protein>